<accession>A0A507E7E9</accession>
<dbReference type="SUPFAM" id="SSF47113">
    <property type="entry name" value="Histone-fold"/>
    <property type="match status" value="1"/>
</dbReference>
<dbReference type="STRING" id="246404.A0A507E7E9"/>
<dbReference type="PANTHER" id="PTHR11426">
    <property type="entry name" value="HISTONE H3"/>
    <property type="match status" value="1"/>
</dbReference>
<keyword evidence="7" id="KW-1185">Reference proteome</keyword>
<dbReference type="InterPro" id="IPR009072">
    <property type="entry name" value="Histone-fold"/>
</dbReference>
<dbReference type="GO" id="GO:0003677">
    <property type="term" value="F:DNA binding"/>
    <property type="evidence" value="ECO:0007669"/>
    <property type="project" value="InterPro"/>
</dbReference>
<dbReference type="InterPro" id="IPR007125">
    <property type="entry name" value="H2A/H2B/H3"/>
</dbReference>
<dbReference type="OrthoDB" id="6737034at2759"/>
<dbReference type="GO" id="GO:0046982">
    <property type="term" value="F:protein heterodimerization activity"/>
    <property type="evidence" value="ECO:0007669"/>
    <property type="project" value="InterPro"/>
</dbReference>
<comment type="caution">
    <text evidence="6">The sequence shown here is derived from an EMBL/GenBank/DDBJ whole genome shotgun (WGS) entry which is preliminary data.</text>
</comment>
<comment type="subcellular location">
    <subcellularLocation>
        <location evidence="1">Chromosome</location>
    </subcellularLocation>
</comment>
<protein>
    <recommendedName>
        <fullName evidence="5">Core Histone H2A/H2B/H3 domain-containing protein</fullName>
    </recommendedName>
</protein>
<evidence type="ECO:0000313" key="6">
    <source>
        <dbReference type="EMBL" id="TPX59993.1"/>
    </source>
</evidence>
<organism evidence="6 7">
    <name type="scientific">Chytriomyces confervae</name>
    <dbReference type="NCBI Taxonomy" id="246404"/>
    <lineage>
        <taxon>Eukaryota</taxon>
        <taxon>Fungi</taxon>
        <taxon>Fungi incertae sedis</taxon>
        <taxon>Chytridiomycota</taxon>
        <taxon>Chytridiomycota incertae sedis</taxon>
        <taxon>Chytridiomycetes</taxon>
        <taxon>Chytridiales</taxon>
        <taxon>Chytriomycetaceae</taxon>
        <taxon>Chytriomyces</taxon>
    </lineage>
</organism>
<dbReference type="PRINTS" id="PR00622">
    <property type="entry name" value="HISTONEH3"/>
</dbReference>
<name>A0A507E7E9_9FUNG</name>
<dbReference type="GO" id="GO:0030527">
    <property type="term" value="F:structural constituent of chromatin"/>
    <property type="evidence" value="ECO:0007669"/>
    <property type="project" value="InterPro"/>
</dbReference>
<dbReference type="EMBL" id="QEAP01000701">
    <property type="protein sequence ID" value="TPX59993.1"/>
    <property type="molecule type" value="Genomic_DNA"/>
</dbReference>
<keyword evidence="4" id="KW-0544">Nucleosome core</keyword>
<keyword evidence="4" id="KW-0238">DNA-binding</keyword>
<dbReference type="InterPro" id="IPR000164">
    <property type="entry name" value="Histone_H3/CENP-A"/>
</dbReference>
<dbReference type="AlphaFoldDB" id="A0A507E7E9"/>
<dbReference type="GO" id="GO:0000786">
    <property type="term" value="C:nucleosome"/>
    <property type="evidence" value="ECO:0007669"/>
    <property type="project" value="UniProtKB-KW"/>
</dbReference>
<reference evidence="6 7" key="1">
    <citation type="journal article" date="2019" name="Sci. Rep.">
        <title>Comparative genomics of chytrid fungi reveal insights into the obligate biotrophic and pathogenic lifestyle of Synchytrium endobioticum.</title>
        <authorList>
            <person name="van de Vossenberg B.T.L.H."/>
            <person name="Warris S."/>
            <person name="Nguyen H.D.T."/>
            <person name="van Gent-Pelzer M.P.E."/>
            <person name="Joly D.L."/>
            <person name="van de Geest H.C."/>
            <person name="Bonants P.J.M."/>
            <person name="Smith D.S."/>
            <person name="Levesque C.A."/>
            <person name="van der Lee T.A.J."/>
        </authorList>
    </citation>
    <scope>NUCLEOTIDE SEQUENCE [LARGE SCALE GENOMIC DNA]</scope>
    <source>
        <strain evidence="6 7">CBS 675.73</strain>
    </source>
</reference>
<sequence>MQEASEAYLIGLFEDTNPAAIHAKRVTIQPNDMYASIRLRGNKQTMLATKLQQIWTLCPRRTWLDRMDLRKPTFHKPSASFSIRFQPLRDSMASRRHNSQRCTAESHFQRFNDRQAQISNTREFGRRRKNHFQT</sequence>
<gene>
    <name evidence="6" type="ORF">CcCBS67573_g09039</name>
</gene>
<evidence type="ECO:0000259" key="5">
    <source>
        <dbReference type="Pfam" id="PF00125"/>
    </source>
</evidence>
<feature type="domain" description="Core Histone H2A/H2B/H3" evidence="5">
    <location>
        <begin position="1"/>
        <end position="39"/>
    </location>
</feature>
<comment type="similarity">
    <text evidence="2">Belongs to the histone H3 family.</text>
</comment>
<dbReference type="Gene3D" id="1.10.20.10">
    <property type="entry name" value="Histone, subunit A"/>
    <property type="match status" value="1"/>
</dbReference>
<evidence type="ECO:0000313" key="7">
    <source>
        <dbReference type="Proteomes" id="UP000320333"/>
    </source>
</evidence>
<dbReference type="Proteomes" id="UP000320333">
    <property type="component" value="Unassembled WGS sequence"/>
</dbReference>
<keyword evidence="3" id="KW-0158">Chromosome</keyword>
<evidence type="ECO:0000256" key="2">
    <source>
        <dbReference type="ARBA" id="ARBA00010343"/>
    </source>
</evidence>
<evidence type="ECO:0000256" key="4">
    <source>
        <dbReference type="ARBA" id="ARBA00023269"/>
    </source>
</evidence>
<evidence type="ECO:0000256" key="1">
    <source>
        <dbReference type="ARBA" id="ARBA00004286"/>
    </source>
</evidence>
<proteinExistence type="inferred from homology"/>
<evidence type="ECO:0000256" key="3">
    <source>
        <dbReference type="ARBA" id="ARBA00022454"/>
    </source>
</evidence>
<dbReference type="Pfam" id="PF00125">
    <property type="entry name" value="Histone"/>
    <property type="match status" value="1"/>
</dbReference>